<organism evidence="3 4">
    <name type="scientific">Cohnella silvisoli</name>
    <dbReference type="NCBI Taxonomy" id="2873699"/>
    <lineage>
        <taxon>Bacteria</taxon>
        <taxon>Bacillati</taxon>
        <taxon>Bacillota</taxon>
        <taxon>Bacilli</taxon>
        <taxon>Bacillales</taxon>
        <taxon>Paenibacillaceae</taxon>
        <taxon>Cohnella</taxon>
    </lineage>
</organism>
<protein>
    <submittedName>
        <fullName evidence="3">SRPBCC family protein</fullName>
    </submittedName>
</protein>
<dbReference type="CDD" id="cd08900">
    <property type="entry name" value="SRPBCC_CalC_Aha1-like_7"/>
    <property type="match status" value="1"/>
</dbReference>
<dbReference type="Gene3D" id="3.30.530.20">
    <property type="match status" value="1"/>
</dbReference>
<comment type="caution">
    <text evidence="3">The sequence shown here is derived from an EMBL/GenBank/DDBJ whole genome shotgun (WGS) entry which is preliminary data.</text>
</comment>
<sequence>MNEHSVKHDTFFIERSYNASPARVFAAWADPAIKANWFPKAEEFDFHVGGREIIRMSSPEGTIYTSAANYQEIVPDKRIVYTLYIDMGETRISVAVITVEFKFEGAGTQLIYTEQCAFLDGLDSLEDHMHGANDFLDKLDIELKRAN</sequence>
<gene>
    <name evidence="3" type="ORF">QJS35_21450</name>
</gene>
<dbReference type="InterPro" id="IPR013538">
    <property type="entry name" value="ASHA1/2-like_C"/>
</dbReference>
<reference evidence="3 4" key="1">
    <citation type="journal article" date="2023" name="Genome Announc.">
        <title>Pan-Genome Analyses of the Genus Cohnella and Proposal of the Novel Species Cohnella silvisoli sp. nov., Isolated from Forest Soil.</title>
        <authorList>
            <person name="Wang C."/>
            <person name="Mao L."/>
            <person name="Bao G."/>
            <person name="Zhu H."/>
        </authorList>
    </citation>
    <scope>NUCLEOTIDE SEQUENCE [LARGE SCALE GENOMIC DNA]</scope>
    <source>
        <strain evidence="3 4">NL03-T5-1</strain>
    </source>
</reference>
<feature type="domain" description="Activator of Hsp90 ATPase homologue 1/2-like C-terminal" evidence="2">
    <location>
        <begin position="18"/>
        <end position="142"/>
    </location>
</feature>
<evidence type="ECO:0000256" key="1">
    <source>
        <dbReference type="ARBA" id="ARBA00006817"/>
    </source>
</evidence>
<comment type="similarity">
    <text evidence="1">Belongs to the AHA1 family.</text>
</comment>
<dbReference type="RefSeq" id="WP_232184838.1">
    <property type="nucleotide sequence ID" value="NZ_JAIOAP010000003.1"/>
</dbReference>
<evidence type="ECO:0000313" key="3">
    <source>
        <dbReference type="EMBL" id="MEQ4484958.1"/>
    </source>
</evidence>
<name>A0ABV1KZ21_9BACL</name>
<dbReference type="EMBL" id="JASKHM010000013">
    <property type="protein sequence ID" value="MEQ4484958.1"/>
    <property type="molecule type" value="Genomic_DNA"/>
</dbReference>
<evidence type="ECO:0000259" key="2">
    <source>
        <dbReference type="Pfam" id="PF08327"/>
    </source>
</evidence>
<keyword evidence="4" id="KW-1185">Reference proteome</keyword>
<dbReference type="SUPFAM" id="SSF55961">
    <property type="entry name" value="Bet v1-like"/>
    <property type="match status" value="1"/>
</dbReference>
<proteinExistence type="inferred from homology"/>
<accession>A0ABV1KZ21</accession>
<dbReference type="Proteomes" id="UP001493487">
    <property type="component" value="Unassembled WGS sequence"/>
</dbReference>
<dbReference type="Pfam" id="PF08327">
    <property type="entry name" value="AHSA1"/>
    <property type="match status" value="1"/>
</dbReference>
<dbReference type="InterPro" id="IPR023393">
    <property type="entry name" value="START-like_dom_sf"/>
</dbReference>
<evidence type="ECO:0000313" key="4">
    <source>
        <dbReference type="Proteomes" id="UP001493487"/>
    </source>
</evidence>